<comment type="caution">
    <text evidence="2">The sequence shown here is derived from an EMBL/GenBank/DDBJ whole genome shotgun (WGS) entry which is preliminary data.</text>
</comment>
<dbReference type="PRINTS" id="PR00988">
    <property type="entry name" value="URIDINKINASE"/>
</dbReference>
<dbReference type="GO" id="GO:0005524">
    <property type="term" value="F:ATP binding"/>
    <property type="evidence" value="ECO:0007669"/>
    <property type="project" value="InterPro"/>
</dbReference>
<dbReference type="InterPro" id="IPR006083">
    <property type="entry name" value="PRK/URK"/>
</dbReference>
<dbReference type="InterPro" id="IPR027417">
    <property type="entry name" value="P-loop_NTPase"/>
</dbReference>
<evidence type="ECO:0000259" key="1">
    <source>
        <dbReference type="Pfam" id="PF00485"/>
    </source>
</evidence>
<accession>A0A6V7RGK2</accession>
<dbReference type="GO" id="GO:0004849">
    <property type="term" value="F:uridine kinase activity"/>
    <property type="evidence" value="ECO:0007669"/>
    <property type="project" value="UniProtKB-EC"/>
</dbReference>
<evidence type="ECO:0000313" key="3">
    <source>
        <dbReference type="Proteomes" id="UP000589351"/>
    </source>
</evidence>
<feature type="domain" description="Phosphoribulokinase/uridine kinase" evidence="1">
    <location>
        <begin position="20"/>
        <end position="199"/>
    </location>
</feature>
<keyword evidence="3" id="KW-1185">Reference proteome</keyword>
<keyword evidence="2" id="KW-0808">Transferase</keyword>
<dbReference type="AlphaFoldDB" id="A0A6V7RGK2"/>
<dbReference type="Proteomes" id="UP000589351">
    <property type="component" value="Unassembled WGS sequence"/>
</dbReference>
<gene>
    <name evidence="2" type="primary">udk_1</name>
    <name evidence="2" type="ORF">JEODO184_01107</name>
</gene>
<dbReference type="RefSeq" id="WP_185125631.1">
    <property type="nucleotide sequence ID" value="NZ_CAJEWD010000007.1"/>
</dbReference>
<sequence>MDNFIKKIKEKIDSVDETIFIAISGHGAAGKTSFAQKLCEELKEPYNYLNTDSYIIEGKYLHNTLASYKVDGQVSQYKITACMPIRHELASLERDIQLLRNGDDLITIDKPWDPQKILKGRRKITIVEGMSVAFLEPFDFDLSIYIYTDSETELRRRKIRDIGDRGRDLNTLIAAQEHRRHQYDLFMHPLKDKFENIIDYSDDVFRVIK</sequence>
<organism evidence="2 3">
    <name type="scientific">Jeotgalicoccus meleagridis</name>
    <dbReference type="NCBI Taxonomy" id="2759181"/>
    <lineage>
        <taxon>Bacteria</taxon>
        <taxon>Bacillati</taxon>
        <taxon>Bacillota</taxon>
        <taxon>Bacilli</taxon>
        <taxon>Bacillales</taxon>
        <taxon>Staphylococcaceae</taxon>
        <taxon>Jeotgalicoccus</taxon>
    </lineage>
</organism>
<dbReference type="SUPFAM" id="SSF52540">
    <property type="entry name" value="P-loop containing nucleoside triphosphate hydrolases"/>
    <property type="match status" value="1"/>
</dbReference>
<reference evidence="2 3" key="1">
    <citation type="submission" date="2020-07" db="EMBL/GenBank/DDBJ databases">
        <authorList>
            <person name="Criscuolo A."/>
        </authorList>
    </citation>
    <scope>NUCLEOTIDE SEQUENCE [LARGE SCALE GENOMIC DNA]</scope>
    <source>
        <strain evidence="2">CIP111649</strain>
    </source>
</reference>
<proteinExistence type="predicted"/>
<dbReference type="Pfam" id="PF00485">
    <property type="entry name" value="PRK"/>
    <property type="match status" value="1"/>
</dbReference>
<dbReference type="EC" id="2.7.1.48" evidence="2"/>
<evidence type="ECO:0000313" key="2">
    <source>
        <dbReference type="EMBL" id="CAD2077063.1"/>
    </source>
</evidence>
<keyword evidence="2" id="KW-0418">Kinase</keyword>
<protein>
    <submittedName>
        <fullName evidence="2">Uridine kinase</fullName>
        <ecNumber evidence="2">2.7.1.48</ecNumber>
    </submittedName>
</protein>
<name>A0A6V7RGK2_9STAP</name>
<dbReference type="Gene3D" id="3.40.50.300">
    <property type="entry name" value="P-loop containing nucleotide triphosphate hydrolases"/>
    <property type="match status" value="1"/>
</dbReference>
<dbReference type="EMBL" id="CAJEWD010000007">
    <property type="protein sequence ID" value="CAD2077063.1"/>
    <property type="molecule type" value="Genomic_DNA"/>
</dbReference>